<comment type="caution">
    <text evidence="1">The sequence shown here is derived from an EMBL/GenBank/DDBJ whole genome shotgun (WGS) entry which is preliminary data.</text>
</comment>
<reference evidence="1" key="1">
    <citation type="submission" date="2021-02" db="EMBL/GenBank/DDBJ databases">
        <authorList>
            <person name="Nowell W R."/>
        </authorList>
    </citation>
    <scope>NUCLEOTIDE SEQUENCE</scope>
</reference>
<gene>
    <name evidence="1" type="ORF">WKI299_LOCUS13214</name>
</gene>
<protein>
    <submittedName>
        <fullName evidence="1">Uncharacterized protein</fullName>
    </submittedName>
</protein>
<dbReference type="Proteomes" id="UP000663856">
    <property type="component" value="Unassembled WGS sequence"/>
</dbReference>
<proteinExistence type="predicted"/>
<name>A0A816QX54_9BILA</name>
<sequence length="120" mass="13464">MNRIFLTCLGSNGLHGVFEFAANSKCLYRYSFYFVTNRDHLNEFDFAANSYSPSYVYVKVIACRKNLVYLSSDSVPWDEIQVFSPMGWDRPVPRGALVQVYGIWNTTAGGDRIPSASGTG</sequence>
<dbReference type="EMBL" id="CAJNRF010004986">
    <property type="protein sequence ID" value="CAF2066396.1"/>
    <property type="molecule type" value="Genomic_DNA"/>
</dbReference>
<evidence type="ECO:0000313" key="2">
    <source>
        <dbReference type="Proteomes" id="UP000663856"/>
    </source>
</evidence>
<evidence type="ECO:0000313" key="1">
    <source>
        <dbReference type="EMBL" id="CAF2066396.1"/>
    </source>
</evidence>
<dbReference type="AlphaFoldDB" id="A0A816QX54"/>
<accession>A0A816QX54</accession>
<organism evidence="1 2">
    <name type="scientific">Rotaria magnacalcarata</name>
    <dbReference type="NCBI Taxonomy" id="392030"/>
    <lineage>
        <taxon>Eukaryota</taxon>
        <taxon>Metazoa</taxon>
        <taxon>Spiralia</taxon>
        <taxon>Gnathifera</taxon>
        <taxon>Rotifera</taxon>
        <taxon>Eurotatoria</taxon>
        <taxon>Bdelloidea</taxon>
        <taxon>Philodinida</taxon>
        <taxon>Philodinidae</taxon>
        <taxon>Rotaria</taxon>
    </lineage>
</organism>